<reference evidence="1" key="1">
    <citation type="journal article" date="2014" name="Nat. Commun.">
        <title>The tobacco genome sequence and its comparison with those of tomato and potato.</title>
        <authorList>
            <person name="Sierro N."/>
            <person name="Battey J.N."/>
            <person name="Ouadi S."/>
            <person name="Bakaher N."/>
            <person name="Bovet L."/>
            <person name="Willig A."/>
            <person name="Goepfert S."/>
            <person name="Peitsch M.C."/>
            <person name="Ivanov N.V."/>
        </authorList>
    </citation>
    <scope>NUCLEOTIDE SEQUENCE [LARGE SCALE GENOMIC DNA]</scope>
</reference>
<evidence type="ECO:0000313" key="1">
    <source>
        <dbReference type="Proteomes" id="UP000790787"/>
    </source>
</evidence>
<gene>
    <name evidence="2" type="primary">LOC107829291</name>
</gene>
<organism evidence="1 2">
    <name type="scientific">Nicotiana tabacum</name>
    <name type="common">Common tobacco</name>
    <dbReference type="NCBI Taxonomy" id="4097"/>
    <lineage>
        <taxon>Eukaryota</taxon>
        <taxon>Viridiplantae</taxon>
        <taxon>Streptophyta</taxon>
        <taxon>Embryophyta</taxon>
        <taxon>Tracheophyta</taxon>
        <taxon>Spermatophyta</taxon>
        <taxon>Magnoliopsida</taxon>
        <taxon>eudicotyledons</taxon>
        <taxon>Gunneridae</taxon>
        <taxon>Pentapetalae</taxon>
        <taxon>asterids</taxon>
        <taxon>lamiids</taxon>
        <taxon>Solanales</taxon>
        <taxon>Solanaceae</taxon>
        <taxon>Nicotianoideae</taxon>
        <taxon>Nicotianeae</taxon>
        <taxon>Nicotiana</taxon>
    </lineage>
</organism>
<dbReference type="Proteomes" id="UP000790787">
    <property type="component" value="Chromosome 23"/>
</dbReference>
<reference evidence="2" key="2">
    <citation type="submission" date="2025-08" db="UniProtKB">
        <authorList>
            <consortium name="RefSeq"/>
        </authorList>
    </citation>
    <scope>IDENTIFICATION</scope>
    <source>
        <tissue evidence="2">Leaf</tissue>
    </source>
</reference>
<sequence length="198" mass="22233">MGEEATLVVSPIASKETQENDHKNEPKEEVEENALALVPLIEDNKEQISPSKPPPPAPEKAADSGIQRSTGGSKDRDAALMKVESEKRLALIKAWEDNEKTKADNKAFKKLSAVGAWENSKKATIEFELKQIEEEFERKKAEYEEKMKNKMAVIHREAEEKRALIEANRGQDFLKVEETAAKFHATGIPKKFLGCFGR</sequence>
<protein>
    <submittedName>
        <fullName evidence="2">Remorin-like</fullName>
    </submittedName>
</protein>
<proteinExistence type="predicted"/>
<keyword evidence="1" id="KW-1185">Reference proteome</keyword>
<evidence type="ECO:0000313" key="2">
    <source>
        <dbReference type="RefSeq" id="XP_075102272.1"/>
    </source>
</evidence>
<accession>A0AC58TYF5</accession>
<dbReference type="RefSeq" id="XP_075102272.1">
    <property type="nucleotide sequence ID" value="XM_075246171.1"/>
</dbReference>
<name>A0AC58TYF5_TOBAC</name>